<keyword evidence="3" id="KW-1185">Reference proteome</keyword>
<dbReference type="AlphaFoldDB" id="A0A0D0BJ10"/>
<dbReference type="Pfam" id="PF24764">
    <property type="entry name" value="rva_4"/>
    <property type="match status" value="1"/>
</dbReference>
<dbReference type="EMBL" id="KN835218">
    <property type="protein sequence ID" value="KIK43228.1"/>
    <property type="molecule type" value="Genomic_DNA"/>
</dbReference>
<evidence type="ECO:0000313" key="2">
    <source>
        <dbReference type="EMBL" id="KIK43228.1"/>
    </source>
</evidence>
<name>A0A0D0BJ10_9AGAM</name>
<feature type="domain" description="Integrase core" evidence="1">
    <location>
        <begin position="40"/>
        <end position="135"/>
    </location>
</feature>
<proteinExistence type="predicted"/>
<accession>A0A0D0BJ10</accession>
<reference evidence="2 3" key="1">
    <citation type="submission" date="2014-04" db="EMBL/GenBank/DDBJ databases">
        <authorList>
            <consortium name="DOE Joint Genome Institute"/>
            <person name="Kuo A."/>
            <person name="Ruytinx J."/>
            <person name="Rineau F."/>
            <person name="Colpaert J."/>
            <person name="Kohler A."/>
            <person name="Nagy L.G."/>
            <person name="Floudas D."/>
            <person name="Copeland A."/>
            <person name="Barry K.W."/>
            <person name="Cichocki N."/>
            <person name="Veneault-Fourrey C."/>
            <person name="LaButti K."/>
            <person name="Lindquist E.A."/>
            <person name="Lipzen A."/>
            <person name="Lundell T."/>
            <person name="Morin E."/>
            <person name="Murat C."/>
            <person name="Sun H."/>
            <person name="Tunlid A."/>
            <person name="Henrissat B."/>
            <person name="Grigoriev I.V."/>
            <person name="Hibbett D.S."/>
            <person name="Martin F."/>
            <person name="Nordberg H.P."/>
            <person name="Cantor M.N."/>
            <person name="Hua S.X."/>
        </authorList>
    </citation>
    <scope>NUCLEOTIDE SEQUENCE [LARGE SCALE GENOMIC DNA]</scope>
    <source>
        <strain evidence="2 3">UH-Slu-Lm8-n1</strain>
    </source>
</reference>
<dbReference type="InParanoid" id="A0A0D0BJ10"/>
<dbReference type="HOGENOM" id="CLU_111205_0_0_1"/>
<dbReference type="InterPro" id="IPR058913">
    <property type="entry name" value="Integrase_dom_put"/>
</dbReference>
<protein>
    <recommendedName>
        <fullName evidence="1">Integrase core domain-containing protein</fullName>
    </recommendedName>
</protein>
<dbReference type="OrthoDB" id="3353107at2759"/>
<dbReference type="PANTHER" id="PTHR46791:SF5">
    <property type="entry name" value="CLR5 DOMAIN-CONTAINING PROTEIN-RELATED"/>
    <property type="match status" value="1"/>
</dbReference>
<reference evidence="3" key="2">
    <citation type="submission" date="2015-01" db="EMBL/GenBank/DDBJ databases">
        <title>Evolutionary Origins and Diversification of the Mycorrhizal Mutualists.</title>
        <authorList>
            <consortium name="DOE Joint Genome Institute"/>
            <consortium name="Mycorrhizal Genomics Consortium"/>
            <person name="Kohler A."/>
            <person name="Kuo A."/>
            <person name="Nagy L.G."/>
            <person name="Floudas D."/>
            <person name="Copeland A."/>
            <person name="Barry K.W."/>
            <person name="Cichocki N."/>
            <person name="Veneault-Fourrey C."/>
            <person name="LaButti K."/>
            <person name="Lindquist E.A."/>
            <person name="Lipzen A."/>
            <person name="Lundell T."/>
            <person name="Morin E."/>
            <person name="Murat C."/>
            <person name="Riley R."/>
            <person name="Ohm R."/>
            <person name="Sun H."/>
            <person name="Tunlid A."/>
            <person name="Henrissat B."/>
            <person name="Grigoriev I.V."/>
            <person name="Hibbett D.S."/>
            <person name="Martin F."/>
        </authorList>
    </citation>
    <scope>NUCLEOTIDE SEQUENCE [LARGE SCALE GENOMIC DNA]</scope>
    <source>
        <strain evidence="3">UH-Slu-Lm8-n1</strain>
    </source>
</reference>
<sequence length="250" mass="28820">MAQKICELLNIWRHAEVWVEGRTSGEGTPALPFFLHIEFHVLDRSVHNVQIERLWCDLSSGCGAKWKQFFQNIEQHDRLDPDIESHVWLLHYLFLDAINEDAMEWAESWNNHVITLRDARNASPRDLFFFGMLEKGIRGFDDDAEPQDEELEDPASYGVDCDAIDDLRVLAHHSLHNQPDELGNNPFVSQHPQHFSDVTVPEVNSPLSPEQLNHLSEYLHSSPSFQSRSMDSRRLLWNSALQFCGDMFGG</sequence>
<evidence type="ECO:0000259" key="1">
    <source>
        <dbReference type="Pfam" id="PF24764"/>
    </source>
</evidence>
<organism evidence="2 3">
    <name type="scientific">Suillus luteus UH-Slu-Lm8-n1</name>
    <dbReference type="NCBI Taxonomy" id="930992"/>
    <lineage>
        <taxon>Eukaryota</taxon>
        <taxon>Fungi</taxon>
        <taxon>Dikarya</taxon>
        <taxon>Basidiomycota</taxon>
        <taxon>Agaricomycotina</taxon>
        <taxon>Agaricomycetes</taxon>
        <taxon>Agaricomycetidae</taxon>
        <taxon>Boletales</taxon>
        <taxon>Suillineae</taxon>
        <taxon>Suillaceae</taxon>
        <taxon>Suillus</taxon>
    </lineage>
</organism>
<dbReference type="Proteomes" id="UP000054485">
    <property type="component" value="Unassembled WGS sequence"/>
</dbReference>
<gene>
    <name evidence="2" type="ORF">CY34DRAFT_11888</name>
</gene>
<dbReference type="PANTHER" id="PTHR46791">
    <property type="entry name" value="EXPRESSED PROTEIN"/>
    <property type="match status" value="1"/>
</dbReference>
<evidence type="ECO:0000313" key="3">
    <source>
        <dbReference type="Proteomes" id="UP000054485"/>
    </source>
</evidence>